<dbReference type="PANTHER" id="PTHR10488:SF1">
    <property type="entry name" value="GLYCINE AMIDINOTRANSFERASE, MITOCHONDRIAL"/>
    <property type="match status" value="1"/>
</dbReference>
<dbReference type="EMBL" id="GBXF01000002">
    <property type="protein sequence ID" value="JAG92740.1"/>
    <property type="molecule type" value="mRNA"/>
</dbReference>
<dbReference type="GO" id="GO:0015068">
    <property type="term" value="F:glycine amidinotransferase activity"/>
    <property type="evidence" value="ECO:0007669"/>
    <property type="project" value="UniProtKB-EC"/>
</dbReference>
<evidence type="ECO:0000256" key="6">
    <source>
        <dbReference type="ARBA" id="ARBA00031403"/>
    </source>
</evidence>
<dbReference type="UniPathway" id="UPA00104">
    <property type="reaction ID" value="UER00579"/>
</dbReference>
<dbReference type="AlphaFoldDB" id="A0A0C9R6Y6"/>
<sequence>MSNNDVGRLRTVLIGSVGEGWQSQDMDENSWGRAYCRKMASPSGDYEFMHSLPIYDFYKRVEGAKSELRAVKDYLKRDGINVLAIDEPQLAKVTPQPGIYPGSECLPFNAANVRDPFIMLGKTLVVSRSTRAGTTHIPDWYMPLLRDFCGKQGFRVLESPTVPPHLQLAKPGLWEDPDEMHRYIHTEGNGYNGMIYEAFQQQAPIFEPADMFRTDGRRVFCMESMVSNGVYHEWFRREFPEVEFVPFRRYFYSEVDVPMHSDASYVTLDSHTIMMAPEQMPDPETIRKVQERYRILIPPRSDLPNPTSRRYHLNTLSLDEKRMLVNAKEKTMIKWLESYGYKPIPLEICNMNFCGGGFHCTSLDLERDDIAGPPA</sequence>
<protein>
    <recommendedName>
        <fullName evidence="4">Glycine amidinotransferase, mitochondrial</fullName>
        <ecNumber evidence="3">2.1.4.1</ecNumber>
    </recommendedName>
    <alternativeName>
        <fullName evidence="6">L-arginine:glycine amidinotransferase</fullName>
    </alternativeName>
    <alternativeName>
        <fullName evidence="7">Transamidinase</fullName>
    </alternativeName>
</protein>
<proteinExistence type="evidence at transcript level"/>
<organism evidence="8">
    <name type="scientific">Pyrodinium bahamense var. compressum</name>
    <dbReference type="NCBI Taxonomy" id="73916"/>
    <lineage>
        <taxon>Eukaryota</taxon>
        <taxon>Sar</taxon>
        <taxon>Alveolata</taxon>
        <taxon>Dinophyceae</taxon>
        <taxon>Gonyaulacales</taxon>
        <taxon>Pyrocystaceae</taxon>
        <taxon>Pyrodinium</taxon>
    </lineage>
</organism>
<dbReference type="EC" id="2.1.4.1" evidence="3"/>
<dbReference type="GO" id="GO:0006601">
    <property type="term" value="P:creatine biosynthetic process"/>
    <property type="evidence" value="ECO:0007669"/>
    <property type="project" value="UniProtKB-UniPathway"/>
</dbReference>
<dbReference type="InterPro" id="IPR033195">
    <property type="entry name" value="AmidinoTrfase"/>
</dbReference>
<evidence type="ECO:0000256" key="5">
    <source>
        <dbReference type="ARBA" id="ARBA00022679"/>
    </source>
</evidence>
<dbReference type="GO" id="GO:0005758">
    <property type="term" value="C:mitochondrial intermembrane space"/>
    <property type="evidence" value="ECO:0007669"/>
    <property type="project" value="TreeGrafter"/>
</dbReference>
<name>A0A0C9R6Y6_9DINO</name>
<reference evidence="8" key="1">
    <citation type="submission" date="2014-11" db="EMBL/GenBank/DDBJ databases">
        <title>A bioinformatics survey of the (meta)genome of the dinoflagellate Pyrodinium bahamense var. compressum (Bhm) Steidinger, Tester &amp; F.J.R. Taylor.</title>
        <authorList>
            <person name="Gonzales D.T.T."/>
            <person name="Lluisma A.O."/>
            <person name="Azanza R.V."/>
        </authorList>
    </citation>
    <scope>NUCLEOTIDE SEQUENCE</scope>
    <source>
        <strain evidence="8">PBC SBRVA 121510</strain>
    </source>
</reference>
<accession>A0A0C9R6Y6</accession>
<evidence type="ECO:0000256" key="3">
    <source>
        <dbReference type="ARBA" id="ARBA00012351"/>
    </source>
</evidence>
<dbReference type="Gene3D" id="3.75.10.10">
    <property type="entry name" value="L-arginine/glycine Amidinotransferase, Chain A"/>
    <property type="match status" value="1"/>
</dbReference>
<keyword evidence="5" id="KW-0808">Transferase</keyword>
<dbReference type="SUPFAM" id="SSF55909">
    <property type="entry name" value="Pentein"/>
    <property type="match status" value="1"/>
</dbReference>
<comment type="pathway">
    <text evidence="1">Amine and polyamine biosynthesis; creatine biosynthesis; creatine from L-arginine and glycine: step 1/2.</text>
</comment>
<evidence type="ECO:0000313" key="8">
    <source>
        <dbReference type="EMBL" id="JAG92740.1"/>
    </source>
</evidence>
<evidence type="ECO:0000256" key="4">
    <source>
        <dbReference type="ARBA" id="ARBA00016069"/>
    </source>
</evidence>
<evidence type="ECO:0000256" key="2">
    <source>
        <dbReference type="ARBA" id="ARBA00006943"/>
    </source>
</evidence>
<dbReference type="PANTHER" id="PTHR10488">
    <property type="entry name" value="GLYCINE AMIDINOTRANSFERASE, MITOCHONDRIAL"/>
    <property type="match status" value="1"/>
</dbReference>
<evidence type="ECO:0000256" key="1">
    <source>
        <dbReference type="ARBA" id="ARBA00004858"/>
    </source>
</evidence>
<evidence type="ECO:0000256" key="7">
    <source>
        <dbReference type="ARBA" id="ARBA00033346"/>
    </source>
</evidence>
<comment type="similarity">
    <text evidence="2">Belongs to the amidinotransferase family.</text>
</comment>